<feature type="compositionally biased region" description="Acidic residues" evidence="1">
    <location>
        <begin position="222"/>
        <end position="234"/>
    </location>
</feature>
<proteinExistence type="predicted"/>
<dbReference type="InterPro" id="IPR055431">
    <property type="entry name" value="RsgI_M"/>
</dbReference>
<evidence type="ECO:0000313" key="4">
    <source>
        <dbReference type="EMBL" id="KAA8502228.1"/>
    </source>
</evidence>
<protein>
    <recommendedName>
        <fullName evidence="3">Anti-sigma factor RsgI-like middle domain-containing protein</fullName>
    </recommendedName>
</protein>
<keyword evidence="2" id="KW-1133">Transmembrane helix</keyword>
<dbReference type="Proteomes" id="UP000322025">
    <property type="component" value="Unassembled WGS sequence"/>
</dbReference>
<comment type="caution">
    <text evidence="4">The sequence shown here is derived from an EMBL/GenBank/DDBJ whole genome shotgun (WGS) entry which is preliminary data.</text>
</comment>
<organism evidence="4 5">
    <name type="scientific">Mediterraneibacter catenae</name>
    <dbReference type="NCBI Taxonomy" id="2594882"/>
    <lineage>
        <taxon>Bacteria</taxon>
        <taxon>Bacillati</taxon>
        <taxon>Bacillota</taxon>
        <taxon>Clostridia</taxon>
        <taxon>Lachnospirales</taxon>
        <taxon>Lachnospiraceae</taxon>
        <taxon>Mediterraneibacter</taxon>
    </lineage>
</organism>
<evidence type="ECO:0000259" key="3">
    <source>
        <dbReference type="Pfam" id="PF23750"/>
    </source>
</evidence>
<keyword evidence="2" id="KW-0812">Transmembrane</keyword>
<dbReference type="EMBL" id="VMSO01000003">
    <property type="protein sequence ID" value="KAA8502228.1"/>
    <property type="molecule type" value="Genomic_DNA"/>
</dbReference>
<dbReference type="RefSeq" id="WP_150310331.1">
    <property type="nucleotide sequence ID" value="NZ_VMSO01000003.1"/>
</dbReference>
<evidence type="ECO:0000313" key="5">
    <source>
        <dbReference type="Proteomes" id="UP000322025"/>
    </source>
</evidence>
<gene>
    <name evidence="4" type="ORF">FNY66_03635</name>
</gene>
<feature type="compositionally biased region" description="Basic and acidic residues" evidence="1">
    <location>
        <begin position="246"/>
        <end position="266"/>
    </location>
</feature>
<feature type="domain" description="Anti-sigma factor RsgI-like middle" evidence="3">
    <location>
        <begin position="68"/>
        <end position="191"/>
    </location>
</feature>
<dbReference type="AlphaFoldDB" id="A0A5M9HZH6"/>
<dbReference type="Pfam" id="PF23750">
    <property type="entry name" value="RsgI_M"/>
    <property type="match status" value="1"/>
</dbReference>
<keyword evidence="2" id="KW-0472">Membrane</keyword>
<feature type="compositionally biased region" description="Polar residues" evidence="1">
    <location>
        <begin position="235"/>
        <end position="245"/>
    </location>
</feature>
<sequence>MNDKWKAAFDQIHAEEALKVHTKEYLSEKIYSRKAAPHPVFRHAVSIAAGLVLLFFIGGSWIFMTPTAYISIDINPSLELGINRFDRIISVEGYNEDGDNLAESLNITFMNYNDALAEILSMRSIEDYLSGDALMSLTVAGDDETQYSEILDSVENCAAGHENIRCHSGDTEEMHEAHDAGVSFGKYRAYLILHDLAPSISLDDVRSLTMRELYDLIDSYEDQETGNADTESDGTESATETSGTDCKTDGHTDREHGQDRQHHREREEEETE</sequence>
<name>A0A5M9HZH6_9FIRM</name>
<evidence type="ECO:0000256" key="1">
    <source>
        <dbReference type="SAM" id="MobiDB-lite"/>
    </source>
</evidence>
<reference evidence="4" key="1">
    <citation type="submission" date="2019-07" db="EMBL/GenBank/DDBJ databases">
        <authorList>
            <person name="Wongkuna S."/>
            <person name="Scaria J."/>
        </authorList>
    </citation>
    <scope>NUCLEOTIDE SEQUENCE [LARGE SCALE GENOMIC DNA]</scope>
    <source>
        <strain evidence="4">SW178</strain>
    </source>
</reference>
<evidence type="ECO:0000256" key="2">
    <source>
        <dbReference type="SAM" id="Phobius"/>
    </source>
</evidence>
<feature type="region of interest" description="Disordered" evidence="1">
    <location>
        <begin position="222"/>
        <end position="272"/>
    </location>
</feature>
<accession>A0A5M9HZH6</accession>
<dbReference type="OrthoDB" id="9800626at2"/>
<feature type="transmembrane region" description="Helical" evidence="2">
    <location>
        <begin position="40"/>
        <end position="64"/>
    </location>
</feature>
<keyword evidence="5" id="KW-1185">Reference proteome</keyword>